<reference evidence="3" key="2">
    <citation type="submission" date="2022-06" db="EMBL/GenBank/DDBJ databases">
        <title>Xiashengella guii gen. nov. sp. nov., a bacterium isolated form anaerobic digestion tank.</title>
        <authorList>
            <person name="Huang H."/>
        </authorList>
    </citation>
    <scope>NUCLEOTIDE SEQUENCE</scope>
    <source>
        <strain evidence="3">Ai-910</strain>
    </source>
</reference>
<reference evidence="3" key="1">
    <citation type="submission" date="2022-05" db="EMBL/GenBank/DDBJ databases">
        <authorList>
            <person name="Sun X."/>
        </authorList>
    </citation>
    <scope>NUCLEOTIDE SEQUENCE</scope>
    <source>
        <strain evidence="3">Ai-910</strain>
    </source>
</reference>
<protein>
    <submittedName>
        <fullName evidence="3">DUF4350 domain-containing protein</fullName>
    </submittedName>
</protein>
<accession>A0A9J6ZR18</accession>
<sequence>MARDLNKRRSLISYSLVVGVLLLAIAILFSPSETDWNPSFSKRHSIPLGMELVYGFMGDMFPDKDVKVVYNGFASYFDDSIPSDVNLLFVNDRLLMTREDWEVVLAATEAGSNVFIAAEHFSDIISDTLGINLSYGEPISFSLLPDSVGYNFTNPRLKVSDNFWYSSVITNNYFARYDTLNTTVLGHNHRGDANFIRIKRGKGNIYLNCNPIVFTNYHLLKSDNGGYIFRALSYLPIADTYWDEKYKTGAPAMISEMGIVFREKSLRFAWYLLLISLLLYFIFYGKRRQRPIPIYEAPGNSTLEFVETIARLYFIKGDHRNVAKKRFLYFLDSLRSRYFIDVSMPESKLIEECSRKSGVPERTFASIFSMAKNLEKVEKITLEDLYQFNRQLEFFYKNAQ</sequence>
<dbReference type="InterPro" id="IPR025646">
    <property type="entry name" value="DUF4350"/>
</dbReference>
<keyword evidence="1" id="KW-0472">Membrane</keyword>
<feature type="transmembrane region" description="Helical" evidence="1">
    <location>
        <begin position="268"/>
        <end position="285"/>
    </location>
</feature>
<evidence type="ECO:0000256" key="1">
    <source>
        <dbReference type="SAM" id="Phobius"/>
    </source>
</evidence>
<proteinExistence type="predicted"/>
<dbReference type="AlphaFoldDB" id="A0A9J6ZR18"/>
<keyword evidence="1" id="KW-1133">Transmembrane helix</keyword>
<evidence type="ECO:0000313" key="3">
    <source>
        <dbReference type="EMBL" id="URW79998.1"/>
    </source>
</evidence>
<dbReference type="KEGG" id="alkq:M9189_01315"/>
<evidence type="ECO:0000313" key="4">
    <source>
        <dbReference type="Proteomes" id="UP001056426"/>
    </source>
</evidence>
<feature type="domain" description="DUF4350" evidence="2">
    <location>
        <begin position="65"/>
        <end position="230"/>
    </location>
</feature>
<dbReference type="EMBL" id="CP098400">
    <property type="protein sequence ID" value="URW79998.1"/>
    <property type="molecule type" value="Genomic_DNA"/>
</dbReference>
<dbReference type="Pfam" id="PF14258">
    <property type="entry name" value="DUF4350"/>
    <property type="match status" value="1"/>
</dbReference>
<dbReference type="Proteomes" id="UP001056426">
    <property type="component" value="Chromosome"/>
</dbReference>
<keyword evidence="1" id="KW-0812">Transmembrane</keyword>
<name>A0A9J6ZR18_9BACT</name>
<evidence type="ECO:0000259" key="2">
    <source>
        <dbReference type="Pfam" id="PF14258"/>
    </source>
</evidence>
<dbReference type="RefSeq" id="WP_250724110.1">
    <property type="nucleotide sequence ID" value="NZ_CP098400.1"/>
</dbReference>
<keyword evidence="4" id="KW-1185">Reference proteome</keyword>
<organism evidence="3 4">
    <name type="scientific">Xiashengella succiniciproducens</name>
    <dbReference type="NCBI Taxonomy" id="2949635"/>
    <lineage>
        <taxon>Bacteria</taxon>
        <taxon>Pseudomonadati</taxon>
        <taxon>Bacteroidota</taxon>
        <taxon>Bacteroidia</taxon>
        <taxon>Marinilabiliales</taxon>
        <taxon>Marinilabiliaceae</taxon>
        <taxon>Xiashengella</taxon>
    </lineage>
</organism>
<gene>
    <name evidence="3" type="ORF">M9189_01315</name>
</gene>